<name>A0A0E2LM24_PORGN</name>
<dbReference type="AlphaFoldDB" id="A0A0E2LM24"/>
<accession>A0A0E2LM24</accession>
<reference evidence="2 3" key="1">
    <citation type="submission" date="2013-06" db="EMBL/GenBank/DDBJ databases">
        <authorList>
            <person name="Weinstock G."/>
            <person name="Sodergren E."/>
            <person name="Lobos E.A."/>
            <person name="Fulton L."/>
            <person name="Fulton R."/>
            <person name="Courtney L."/>
            <person name="Fronick C."/>
            <person name="O'Laughlin M."/>
            <person name="Godfrey J."/>
            <person name="Wilson R.M."/>
            <person name="Miner T."/>
            <person name="Farmer C."/>
            <person name="Delehaunty K."/>
            <person name="Cordes M."/>
            <person name="Minx P."/>
            <person name="Tomlinson C."/>
            <person name="Chen J."/>
            <person name="Wollam A."/>
            <person name="Pepin K.H."/>
            <person name="Bhonagiri V."/>
            <person name="Zhang X."/>
            <person name="Warren W."/>
            <person name="Mitreva M."/>
            <person name="Mardis E.R."/>
            <person name="Wilson R.K."/>
        </authorList>
    </citation>
    <scope>NUCLEOTIDE SEQUENCE [LARGE SCALE GENOMIC DNA]</scope>
    <source>
        <strain evidence="2 3">F0570</strain>
    </source>
</reference>
<proteinExistence type="predicted"/>
<comment type="caution">
    <text evidence="2">The sequence shown here is derived from an EMBL/GenBank/DDBJ whole genome shotgun (WGS) entry which is preliminary data.</text>
</comment>
<dbReference type="EMBL" id="AWUW01000157">
    <property type="protein sequence ID" value="ERJ63645.1"/>
    <property type="molecule type" value="Genomic_DNA"/>
</dbReference>
<evidence type="ECO:0000313" key="3">
    <source>
        <dbReference type="Proteomes" id="UP000016630"/>
    </source>
</evidence>
<dbReference type="HOGENOM" id="CLU_2118839_0_0_10"/>
<protein>
    <submittedName>
        <fullName evidence="2">Uncharacterized protein</fullName>
    </submittedName>
</protein>
<evidence type="ECO:0000256" key="1">
    <source>
        <dbReference type="SAM" id="MobiDB-lite"/>
    </source>
</evidence>
<organism evidence="2 3">
    <name type="scientific">Porphyromonas gingivalis F0570</name>
    <dbReference type="NCBI Taxonomy" id="1227271"/>
    <lineage>
        <taxon>Bacteria</taxon>
        <taxon>Pseudomonadati</taxon>
        <taxon>Bacteroidota</taxon>
        <taxon>Bacteroidia</taxon>
        <taxon>Bacteroidales</taxon>
        <taxon>Porphyromonadaceae</taxon>
        <taxon>Porphyromonas</taxon>
    </lineage>
</organism>
<sequence>MVLLDGRWKGAFPTKNNLRPTKTPTKPTASNNVQQIYKQYNYLTTNYLLLLTIEQIGDFRAKLDCWTHFSGISLFKMCLKQTFHYKGYGGGVHLSRSTTRRNHFDNEPANAGKK</sequence>
<feature type="region of interest" description="Disordered" evidence="1">
    <location>
        <begin position="95"/>
        <end position="114"/>
    </location>
</feature>
<evidence type="ECO:0000313" key="2">
    <source>
        <dbReference type="EMBL" id="ERJ63645.1"/>
    </source>
</evidence>
<gene>
    <name evidence="2" type="ORF">HMPREF1555_02302</name>
</gene>
<dbReference type="Proteomes" id="UP000016630">
    <property type="component" value="Unassembled WGS sequence"/>
</dbReference>